<dbReference type="Proteomes" id="UP000183832">
    <property type="component" value="Unassembled WGS sequence"/>
</dbReference>
<sequence>MKISGTLMWMSKPFSKTFNSPRWTLGKPYRNLSKDKDENFSVFIFIFQNQIHIKLNSYFDISNENFFSQYAILFSWQCDLELKFEVNNKERRQEQFHQFSTLKSVIKVK</sequence>
<evidence type="ECO:0000313" key="1">
    <source>
        <dbReference type="EMBL" id="CRL03852.1"/>
    </source>
</evidence>
<name>A0A1J1IWA1_9DIPT</name>
<protein>
    <submittedName>
        <fullName evidence="1">CLUMA_CG016982, isoform A</fullName>
    </submittedName>
</protein>
<reference evidence="1 2" key="1">
    <citation type="submission" date="2015-04" db="EMBL/GenBank/DDBJ databases">
        <authorList>
            <person name="Syromyatnikov M.Y."/>
            <person name="Popov V.N."/>
        </authorList>
    </citation>
    <scope>NUCLEOTIDE SEQUENCE [LARGE SCALE GENOMIC DNA]</scope>
</reference>
<dbReference type="AlphaFoldDB" id="A0A1J1IWA1"/>
<organism evidence="1 2">
    <name type="scientific">Clunio marinus</name>
    <dbReference type="NCBI Taxonomy" id="568069"/>
    <lineage>
        <taxon>Eukaryota</taxon>
        <taxon>Metazoa</taxon>
        <taxon>Ecdysozoa</taxon>
        <taxon>Arthropoda</taxon>
        <taxon>Hexapoda</taxon>
        <taxon>Insecta</taxon>
        <taxon>Pterygota</taxon>
        <taxon>Neoptera</taxon>
        <taxon>Endopterygota</taxon>
        <taxon>Diptera</taxon>
        <taxon>Nematocera</taxon>
        <taxon>Chironomoidea</taxon>
        <taxon>Chironomidae</taxon>
        <taxon>Clunio</taxon>
    </lineage>
</organism>
<evidence type="ECO:0000313" key="2">
    <source>
        <dbReference type="Proteomes" id="UP000183832"/>
    </source>
</evidence>
<gene>
    <name evidence="1" type="ORF">CLUMA_CG016982</name>
</gene>
<accession>A0A1J1IWA1</accession>
<proteinExistence type="predicted"/>
<dbReference type="EMBL" id="CVRI01000060">
    <property type="protein sequence ID" value="CRL03852.1"/>
    <property type="molecule type" value="Genomic_DNA"/>
</dbReference>
<keyword evidence="2" id="KW-1185">Reference proteome</keyword>